<dbReference type="AlphaFoldDB" id="A0A929BBE5"/>
<dbReference type="Gene3D" id="3.40.50.150">
    <property type="entry name" value="Vaccinia Virus protein VP39"/>
    <property type="match status" value="1"/>
</dbReference>
<dbReference type="Proteomes" id="UP000598360">
    <property type="component" value="Unassembled WGS sequence"/>
</dbReference>
<evidence type="ECO:0000259" key="1">
    <source>
        <dbReference type="Pfam" id="PF13649"/>
    </source>
</evidence>
<dbReference type="InterPro" id="IPR041698">
    <property type="entry name" value="Methyltransf_25"/>
</dbReference>
<dbReference type="GO" id="GO:0008168">
    <property type="term" value="F:methyltransferase activity"/>
    <property type="evidence" value="ECO:0007669"/>
    <property type="project" value="UniProtKB-KW"/>
</dbReference>
<reference evidence="2" key="1">
    <citation type="submission" date="2020-10" db="EMBL/GenBank/DDBJ databases">
        <title>Diversity and distribution of actinomycetes associated with coral in the coast of Hainan.</title>
        <authorList>
            <person name="Li F."/>
        </authorList>
    </citation>
    <scope>NUCLEOTIDE SEQUENCE</scope>
    <source>
        <strain evidence="2">HNM0983</strain>
    </source>
</reference>
<protein>
    <submittedName>
        <fullName evidence="2">Methyltransferase domain-containing protein</fullName>
    </submittedName>
</protein>
<dbReference type="EMBL" id="JADEYC010000018">
    <property type="protein sequence ID" value="MBE9374998.1"/>
    <property type="molecule type" value="Genomic_DNA"/>
</dbReference>
<dbReference type="InterPro" id="IPR029063">
    <property type="entry name" value="SAM-dependent_MTases_sf"/>
</dbReference>
<proteinExistence type="predicted"/>
<gene>
    <name evidence="2" type="ORF">IQ251_11155</name>
</gene>
<feature type="domain" description="Methyltransferase" evidence="1">
    <location>
        <begin position="50"/>
        <end position="148"/>
    </location>
</feature>
<dbReference type="Pfam" id="PF13649">
    <property type="entry name" value="Methyltransf_25"/>
    <property type="match status" value="1"/>
</dbReference>
<comment type="caution">
    <text evidence="2">The sequence shown here is derived from an EMBL/GenBank/DDBJ whole genome shotgun (WGS) entry which is preliminary data.</text>
</comment>
<dbReference type="GO" id="GO:0032259">
    <property type="term" value="P:methylation"/>
    <property type="evidence" value="ECO:0007669"/>
    <property type="project" value="UniProtKB-KW"/>
</dbReference>
<keyword evidence="2" id="KW-0489">Methyltransferase</keyword>
<keyword evidence="3" id="KW-1185">Reference proteome</keyword>
<accession>A0A929BBE5</accession>
<sequence length="202" mass="21793">MDKGDKLREYRTFLTRAVRQPSTVGAVLPTSRHVAAAVAGVVPGSGSPVVLELGPGTGALSDEIRAKLPDGARHIAVEIDPKLVRYLRDTKPWLEVIEGDAAHLGKLLAAAGVHQVDAAISSIPWTLLPVAKQRELLGEVAALLSPAGVFTTVTYVTTLWRASTRAFIDVLHETFDEVLPRSTVWANVPPARVYACRRPHRS</sequence>
<evidence type="ECO:0000313" key="3">
    <source>
        <dbReference type="Proteomes" id="UP000598360"/>
    </source>
</evidence>
<dbReference type="CDD" id="cd02440">
    <property type="entry name" value="AdoMet_MTases"/>
    <property type="match status" value="1"/>
</dbReference>
<name>A0A929BBE5_9PSEU</name>
<dbReference type="SUPFAM" id="SSF53335">
    <property type="entry name" value="S-adenosyl-L-methionine-dependent methyltransferases"/>
    <property type="match status" value="1"/>
</dbReference>
<dbReference type="RefSeq" id="WP_193928448.1">
    <property type="nucleotide sequence ID" value="NZ_JADEYC010000018.1"/>
</dbReference>
<evidence type="ECO:0000313" key="2">
    <source>
        <dbReference type="EMBL" id="MBE9374998.1"/>
    </source>
</evidence>
<keyword evidence="2" id="KW-0808">Transferase</keyword>
<organism evidence="2 3">
    <name type="scientific">Saccharopolyspora montiporae</name>
    <dbReference type="NCBI Taxonomy" id="2781240"/>
    <lineage>
        <taxon>Bacteria</taxon>
        <taxon>Bacillati</taxon>
        <taxon>Actinomycetota</taxon>
        <taxon>Actinomycetes</taxon>
        <taxon>Pseudonocardiales</taxon>
        <taxon>Pseudonocardiaceae</taxon>
        <taxon>Saccharopolyspora</taxon>
    </lineage>
</organism>